<comment type="caution">
    <text evidence="4">The sequence shown here is derived from an EMBL/GenBank/DDBJ whole genome shotgun (WGS) entry which is preliminary data.</text>
</comment>
<keyword evidence="5" id="KW-1185">Reference proteome</keyword>
<dbReference type="PANTHER" id="PTHR36925">
    <property type="entry name" value="COBALT-PRECORRIN-6A REDUCTASE"/>
    <property type="match status" value="1"/>
</dbReference>
<evidence type="ECO:0000256" key="1">
    <source>
        <dbReference type="ARBA" id="ARBA00004953"/>
    </source>
</evidence>
<evidence type="ECO:0000256" key="2">
    <source>
        <dbReference type="ARBA" id="ARBA00022573"/>
    </source>
</evidence>
<proteinExistence type="predicted"/>
<keyword evidence="2" id="KW-0169">Cobalamin biosynthesis</keyword>
<dbReference type="Pfam" id="PF02571">
    <property type="entry name" value="CbiJ"/>
    <property type="match status" value="1"/>
</dbReference>
<protein>
    <submittedName>
        <fullName evidence="4">Cobalt-precorrin-6A reductase</fullName>
        <ecNumber evidence="4">1.3.1.106</ecNumber>
    </submittedName>
</protein>
<organism evidence="4 5">
    <name type="scientific">Camelimonas abortus</name>
    <dbReference type="NCBI Taxonomy" id="1017184"/>
    <lineage>
        <taxon>Bacteria</taxon>
        <taxon>Pseudomonadati</taxon>
        <taxon>Pseudomonadota</taxon>
        <taxon>Alphaproteobacteria</taxon>
        <taxon>Hyphomicrobiales</taxon>
        <taxon>Chelatococcaceae</taxon>
        <taxon>Camelimonas</taxon>
    </lineage>
</organism>
<dbReference type="EMBL" id="JBHRUV010000120">
    <property type="protein sequence ID" value="MFC3267395.1"/>
    <property type="molecule type" value="Genomic_DNA"/>
</dbReference>
<accession>A0ABV7LI87</accession>
<dbReference type="PROSITE" id="PS51014">
    <property type="entry name" value="COBK_CBIJ"/>
    <property type="match status" value="1"/>
</dbReference>
<evidence type="ECO:0000313" key="4">
    <source>
        <dbReference type="EMBL" id="MFC3267395.1"/>
    </source>
</evidence>
<sequence>MLVLGGAGDARALINAMAIQAMPVRVTLSLAGRTRDPGAQYDMDIDVAVRTGGYGGAGGLAAFIRKQAVVAMINATHPFAAQMANNAAEAARLTGIPLLRLQRSAWLPVTGDHWIDVADMREAVAAIGAAPRRVFLAIGRQQLAPFMAAQQHHYLVRTIDPPDPAISLSNAIYVAARGPFSLNDELGQLREHQIELLVTKNSGGAATYAKIEAARALGLPVVMVGRPAAPAVTETADVAVALRFVATACRLKQAHDGAPAERGE</sequence>
<dbReference type="GO" id="GO:0016491">
    <property type="term" value="F:oxidoreductase activity"/>
    <property type="evidence" value="ECO:0007669"/>
    <property type="project" value="UniProtKB-KW"/>
</dbReference>
<reference evidence="5" key="1">
    <citation type="journal article" date="2019" name="Int. J. Syst. Evol. Microbiol.">
        <title>The Global Catalogue of Microorganisms (GCM) 10K type strain sequencing project: providing services to taxonomists for standard genome sequencing and annotation.</title>
        <authorList>
            <consortium name="The Broad Institute Genomics Platform"/>
            <consortium name="The Broad Institute Genome Sequencing Center for Infectious Disease"/>
            <person name="Wu L."/>
            <person name="Ma J."/>
        </authorList>
    </citation>
    <scope>NUCLEOTIDE SEQUENCE [LARGE SCALE GENOMIC DNA]</scope>
    <source>
        <strain evidence="5">CCM 7941</strain>
    </source>
</reference>
<name>A0ABV7LI87_9HYPH</name>
<comment type="pathway">
    <text evidence="1">Cofactor biosynthesis; adenosylcobalamin biosynthesis.</text>
</comment>
<evidence type="ECO:0000313" key="5">
    <source>
        <dbReference type="Proteomes" id="UP001595536"/>
    </source>
</evidence>
<dbReference type="NCBIfam" id="NF005968">
    <property type="entry name" value="PRK08057.1-2"/>
    <property type="match status" value="1"/>
</dbReference>
<dbReference type="InterPro" id="IPR003723">
    <property type="entry name" value="Precorrin-6x_reduct"/>
</dbReference>
<dbReference type="Proteomes" id="UP001595536">
    <property type="component" value="Unassembled WGS sequence"/>
</dbReference>
<evidence type="ECO:0000256" key="3">
    <source>
        <dbReference type="ARBA" id="ARBA00023002"/>
    </source>
</evidence>
<gene>
    <name evidence="4" type="ORF">ACFOEX_13740</name>
</gene>
<dbReference type="PANTHER" id="PTHR36925:SF1">
    <property type="entry name" value="COBALT-PRECORRIN-6A REDUCTASE"/>
    <property type="match status" value="1"/>
</dbReference>
<dbReference type="RefSeq" id="WP_376829340.1">
    <property type="nucleotide sequence ID" value="NZ_JBHLWR010000006.1"/>
</dbReference>
<dbReference type="NCBIfam" id="TIGR00715">
    <property type="entry name" value="precor6x_red"/>
    <property type="match status" value="1"/>
</dbReference>
<dbReference type="EC" id="1.3.1.106" evidence="4"/>
<keyword evidence="3 4" id="KW-0560">Oxidoreductase</keyword>